<comment type="caution">
    <text evidence="2">The sequence shown here is derived from an EMBL/GenBank/DDBJ whole genome shotgun (WGS) entry which is preliminary data.</text>
</comment>
<protein>
    <submittedName>
        <fullName evidence="2">Uncharacterized protein</fullName>
    </submittedName>
</protein>
<evidence type="ECO:0000313" key="2">
    <source>
        <dbReference type="EMBL" id="EKE72758.1"/>
    </source>
</evidence>
<dbReference type="PATRIC" id="fig|1208323.3.peg.1498"/>
<dbReference type="AlphaFoldDB" id="K2JCJ9"/>
<keyword evidence="1" id="KW-0812">Transmembrane</keyword>
<proteinExistence type="predicted"/>
<evidence type="ECO:0000313" key="3">
    <source>
        <dbReference type="Proteomes" id="UP000006762"/>
    </source>
</evidence>
<gene>
    <name evidence="2" type="ORF">B30_07241</name>
</gene>
<sequence>MYFTRMKLNRVAGKPDAVSAVPYWAWGQGVFFAAVFAVVLAGFLGMAAGANFDFSGALEDHIDAIEAGRIPCPIHDGMVHTLEGPKYIRNPS</sequence>
<reference evidence="2 3" key="1">
    <citation type="submission" date="2012-09" db="EMBL/GenBank/DDBJ databases">
        <title>Celeribacter baekdonensis B30 Genome Sequencing.</title>
        <authorList>
            <person name="Wang W."/>
        </authorList>
    </citation>
    <scope>NUCLEOTIDE SEQUENCE [LARGE SCALE GENOMIC DNA]</scope>
    <source>
        <strain evidence="2 3">B30</strain>
    </source>
</reference>
<evidence type="ECO:0000256" key="1">
    <source>
        <dbReference type="SAM" id="Phobius"/>
    </source>
</evidence>
<dbReference type="EMBL" id="AMRK01000003">
    <property type="protein sequence ID" value="EKE72758.1"/>
    <property type="molecule type" value="Genomic_DNA"/>
</dbReference>
<name>K2JCJ9_9RHOB</name>
<organism evidence="2 3">
    <name type="scientific">Celeribacter baekdonensis B30</name>
    <dbReference type="NCBI Taxonomy" id="1208323"/>
    <lineage>
        <taxon>Bacteria</taxon>
        <taxon>Pseudomonadati</taxon>
        <taxon>Pseudomonadota</taxon>
        <taxon>Alphaproteobacteria</taxon>
        <taxon>Rhodobacterales</taxon>
        <taxon>Roseobacteraceae</taxon>
        <taxon>Celeribacter</taxon>
    </lineage>
</organism>
<feature type="transmembrane region" description="Helical" evidence="1">
    <location>
        <begin position="23"/>
        <end position="44"/>
    </location>
</feature>
<keyword evidence="3" id="KW-1185">Reference proteome</keyword>
<dbReference type="Proteomes" id="UP000006762">
    <property type="component" value="Unassembled WGS sequence"/>
</dbReference>
<keyword evidence="1" id="KW-0472">Membrane</keyword>
<accession>K2JCJ9</accession>
<keyword evidence="1" id="KW-1133">Transmembrane helix</keyword>